<evidence type="ECO:0000259" key="3">
    <source>
        <dbReference type="SMART" id="SM00382"/>
    </source>
</evidence>
<name>A0A1W1WUS4_9BACT</name>
<protein>
    <submittedName>
        <fullName evidence="4">AAA+-type ATPase, SpoVK/Ycf46/Vps4 family</fullName>
    </submittedName>
</protein>
<dbReference type="GO" id="GO:0005524">
    <property type="term" value="F:ATP binding"/>
    <property type="evidence" value="ECO:0007669"/>
    <property type="project" value="UniProtKB-KW"/>
</dbReference>
<dbReference type="InterPro" id="IPR027417">
    <property type="entry name" value="P-loop_NTPase"/>
</dbReference>
<keyword evidence="2" id="KW-0067">ATP-binding</keyword>
<gene>
    <name evidence="4" type="ORF">SAMN05660197_1903</name>
</gene>
<dbReference type="GO" id="GO:0016887">
    <property type="term" value="F:ATP hydrolysis activity"/>
    <property type="evidence" value="ECO:0007669"/>
    <property type="project" value="InterPro"/>
</dbReference>
<dbReference type="OrthoDB" id="9809379at2"/>
<reference evidence="5" key="1">
    <citation type="submission" date="2017-04" db="EMBL/GenBank/DDBJ databases">
        <authorList>
            <person name="Varghese N."/>
            <person name="Submissions S."/>
        </authorList>
    </citation>
    <scope>NUCLEOTIDE SEQUENCE [LARGE SCALE GENOMIC DNA]</scope>
    <source>
        <strain evidence="5">DSM 16512</strain>
    </source>
</reference>
<dbReference type="SMART" id="SM00382">
    <property type="entry name" value="AAA"/>
    <property type="match status" value="2"/>
</dbReference>
<evidence type="ECO:0000256" key="2">
    <source>
        <dbReference type="ARBA" id="ARBA00022840"/>
    </source>
</evidence>
<dbReference type="InterPro" id="IPR050168">
    <property type="entry name" value="AAA_ATPase_domain"/>
</dbReference>
<dbReference type="Gene3D" id="3.40.50.300">
    <property type="entry name" value="P-loop containing nucleotide triphosphate hydrolases"/>
    <property type="match status" value="2"/>
</dbReference>
<sequence length="699" mass="79876">MAALIKEEKENTLEQEKIASIRYWVANILYQLDLIEPYVTLGFFRRPKLASVLGMKDLKDESEKNPQFVIERIQKVCHEIIETTRSPYPSNLEKNVASLYKTIDLTDTEQEILKFAIIMDYSSEIQNALFVLEEKINQERSNLKILSLLLELSEKSIKKALSPNSTLSLSGLITIRYRSSELYEYLDPFSSTFVDIMVDYENDDVYDLFKDAIRRVSSVTLTYNDFSHISHEIQVLRDFLSSSIKQKRIGTNILIYGKPGTGKTELAKFLAKILNVELFEVSYADKRDEPINGKERIAAYKVAQYLFGQKSVMLLFDEIEDVFDDIHLASAFLGKRPTQENKGWINHILEKNRVPTVWISNSIDIIDPAIIRRFDLVIHMPVPPRSKRKAIAEQFLGKYVSKQTINIISEHENIAPATISKASNVLDLITNQKKRADKEAHFIISSMLEAQGHKPLSKLKNLISFSYNPAYINTTIDLEHIAQGIAENPNARICLYGPPGTGKSAFGKWLANRLDRPFIVKKGSDLLSMWVGGTEKNIANAFQEAEKDDAVLIFDEIDGLLQDRHQAHRSWEVTQVNELLTQMEAFEGIFIATTNLMENLDQASLRRFDLKLHFDYMRLNQAKTMFIELCQILDLKSPDNDILCIVASLRNLTPGDFAAVLRQNRFHPIKDAEDFAKRLQEEVMMKNVSSNIKMGFVAS</sequence>
<keyword evidence="1" id="KW-0547">Nucleotide-binding</keyword>
<dbReference type="Pfam" id="PF00004">
    <property type="entry name" value="AAA"/>
    <property type="match status" value="2"/>
</dbReference>
<dbReference type="SUPFAM" id="SSF52540">
    <property type="entry name" value="P-loop containing nucleoside triphosphate hydrolases"/>
    <property type="match status" value="2"/>
</dbReference>
<evidence type="ECO:0000256" key="1">
    <source>
        <dbReference type="ARBA" id="ARBA00022741"/>
    </source>
</evidence>
<dbReference type="PANTHER" id="PTHR23077:SF171">
    <property type="entry name" value="NUCLEAR VALOSIN-CONTAINING PROTEIN-LIKE"/>
    <property type="match status" value="1"/>
</dbReference>
<dbReference type="STRING" id="1069081.SAMN05660197_1903"/>
<proteinExistence type="predicted"/>
<evidence type="ECO:0000313" key="5">
    <source>
        <dbReference type="Proteomes" id="UP000192602"/>
    </source>
</evidence>
<feature type="domain" description="AAA+ ATPase" evidence="3">
    <location>
        <begin position="249"/>
        <end position="384"/>
    </location>
</feature>
<dbReference type="CDD" id="cd19481">
    <property type="entry name" value="RecA-like_protease"/>
    <property type="match status" value="1"/>
</dbReference>
<dbReference type="InterPro" id="IPR003593">
    <property type="entry name" value="AAA+_ATPase"/>
</dbReference>
<organism evidence="4 5">
    <name type="scientific">Nitratiruptor tergarcus DSM 16512</name>
    <dbReference type="NCBI Taxonomy" id="1069081"/>
    <lineage>
        <taxon>Bacteria</taxon>
        <taxon>Pseudomonadati</taxon>
        <taxon>Campylobacterota</taxon>
        <taxon>Epsilonproteobacteria</taxon>
        <taxon>Nautiliales</taxon>
        <taxon>Nitratiruptoraceae</taxon>
        <taxon>Nitratiruptor</taxon>
    </lineage>
</organism>
<dbReference type="InterPro" id="IPR003959">
    <property type="entry name" value="ATPase_AAA_core"/>
</dbReference>
<dbReference type="AlphaFoldDB" id="A0A1W1WUS4"/>
<dbReference type="PANTHER" id="PTHR23077">
    <property type="entry name" value="AAA-FAMILY ATPASE"/>
    <property type="match status" value="1"/>
</dbReference>
<dbReference type="Proteomes" id="UP000192602">
    <property type="component" value="Unassembled WGS sequence"/>
</dbReference>
<feature type="domain" description="AAA+ ATPase" evidence="3">
    <location>
        <begin position="489"/>
        <end position="618"/>
    </location>
</feature>
<dbReference type="RefSeq" id="WP_084276445.1">
    <property type="nucleotide sequence ID" value="NZ_AP026671.1"/>
</dbReference>
<evidence type="ECO:0000313" key="4">
    <source>
        <dbReference type="EMBL" id="SMC10068.1"/>
    </source>
</evidence>
<accession>A0A1W1WUS4</accession>
<dbReference type="EMBL" id="FWWZ01000001">
    <property type="protein sequence ID" value="SMC10068.1"/>
    <property type="molecule type" value="Genomic_DNA"/>
</dbReference>
<keyword evidence="5" id="KW-1185">Reference proteome</keyword>